<comment type="caution">
    <text evidence="3">The sequence shown here is derived from an EMBL/GenBank/DDBJ whole genome shotgun (WGS) entry which is preliminary data.</text>
</comment>
<feature type="transmembrane region" description="Helical" evidence="2">
    <location>
        <begin position="6"/>
        <end position="31"/>
    </location>
</feature>
<keyword evidence="2" id="KW-0812">Transmembrane</keyword>
<gene>
    <name evidence="3" type="ORF">ACJIZ3_024460</name>
</gene>
<dbReference type="EMBL" id="JBJXBP010000003">
    <property type="protein sequence ID" value="KAL3839869.1"/>
    <property type="molecule type" value="Genomic_DNA"/>
</dbReference>
<keyword evidence="4" id="KW-1185">Reference proteome</keyword>
<keyword evidence="2" id="KW-1133">Transmembrane helix</keyword>
<dbReference type="AlphaFoldDB" id="A0ABD3TRW2"/>
<feature type="region of interest" description="Disordered" evidence="1">
    <location>
        <begin position="150"/>
        <end position="180"/>
    </location>
</feature>
<evidence type="ECO:0000313" key="3">
    <source>
        <dbReference type="EMBL" id="KAL3839869.1"/>
    </source>
</evidence>
<accession>A0ABD3TRW2</accession>
<dbReference type="Proteomes" id="UP001634393">
    <property type="component" value="Unassembled WGS sequence"/>
</dbReference>
<organism evidence="3 4">
    <name type="scientific">Penstemon smallii</name>
    <dbReference type="NCBI Taxonomy" id="265156"/>
    <lineage>
        <taxon>Eukaryota</taxon>
        <taxon>Viridiplantae</taxon>
        <taxon>Streptophyta</taxon>
        <taxon>Embryophyta</taxon>
        <taxon>Tracheophyta</taxon>
        <taxon>Spermatophyta</taxon>
        <taxon>Magnoliopsida</taxon>
        <taxon>eudicotyledons</taxon>
        <taxon>Gunneridae</taxon>
        <taxon>Pentapetalae</taxon>
        <taxon>asterids</taxon>
        <taxon>lamiids</taxon>
        <taxon>Lamiales</taxon>
        <taxon>Plantaginaceae</taxon>
        <taxon>Cheloneae</taxon>
        <taxon>Penstemon</taxon>
    </lineage>
</organism>
<feature type="compositionally biased region" description="Low complexity" evidence="1">
    <location>
        <begin position="163"/>
        <end position="180"/>
    </location>
</feature>
<sequence>MGATVLMVVILAIVLGLVLFLLAELYCSLLLGRRRSSRKKATTATNNAVENSPQQPNAPSLLTFYSQGVLQAPRNFLFPTVSDTNKLVDLEKQFPQSSTPQFDPWPVEQLYLPSASTSSRHDGEQLMYICNPIYDNEAIRLVSNIADNTPFETPDTSPSRLETIGSSSTGGTNSAVSSPSSAAVVITPPLTPMKRLLVPAEASSICLRDARSLCTTGSDSISNYNEGILSSSSGSPCTTSPSCIQCSMPML</sequence>
<keyword evidence="2" id="KW-0472">Membrane</keyword>
<feature type="compositionally biased region" description="Polar residues" evidence="1">
    <location>
        <begin position="150"/>
        <end position="160"/>
    </location>
</feature>
<proteinExistence type="predicted"/>
<reference evidence="3 4" key="1">
    <citation type="submission" date="2024-12" db="EMBL/GenBank/DDBJ databases">
        <title>The unique morphological basis and parallel evolutionary history of personate flowers in Penstemon.</title>
        <authorList>
            <person name="Depatie T.H."/>
            <person name="Wessinger C.A."/>
        </authorList>
    </citation>
    <scope>NUCLEOTIDE SEQUENCE [LARGE SCALE GENOMIC DNA]</scope>
    <source>
        <strain evidence="3">WTNN_2</strain>
        <tissue evidence="3">Leaf</tissue>
    </source>
</reference>
<evidence type="ECO:0000256" key="1">
    <source>
        <dbReference type="SAM" id="MobiDB-lite"/>
    </source>
</evidence>
<evidence type="ECO:0000256" key="2">
    <source>
        <dbReference type="SAM" id="Phobius"/>
    </source>
</evidence>
<name>A0ABD3TRW2_9LAMI</name>
<protein>
    <submittedName>
        <fullName evidence="3">Uncharacterized protein</fullName>
    </submittedName>
</protein>
<evidence type="ECO:0000313" key="4">
    <source>
        <dbReference type="Proteomes" id="UP001634393"/>
    </source>
</evidence>